<organism evidence="2 3">
    <name type="scientific">Faucicola atlantae</name>
    <dbReference type="NCBI Taxonomy" id="34059"/>
    <lineage>
        <taxon>Bacteria</taxon>
        <taxon>Pseudomonadati</taxon>
        <taxon>Pseudomonadota</taxon>
        <taxon>Gammaproteobacteria</taxon>
        <taxon>Moraxellales</taxon>
        <taxon>Moraxellaceae</taxon>
        <taxon>Faucicola</taxon>
    </lineage>
</organism>
<comment type="caution">
    <text evidence="2">The sequence shown here is derived from an EMBL/GenBank/DDBJ whole genome shotgun (WGS) entry which is preliminary data.</text>
</comment>
<name>A0A1B8QC99_9GAMM</name>
<evidence type="ECO:0000256" key="1">
    <source>
        <dbReference type="SAM" id="Phobius"/>
    </source>
</evidence>
<keyword evidence="1" id="KW-1133">Transmembrane helix</keyword>
<dbReference type="STRING" id="34059.A9308_06410"/>
<feature type="transmembrane region" description="Helical" evidence="1">
    <location>
        <begin position="7"/>
        <end position="24"/>
    </location>
</feature>
<evidence type="ECO:0000313" key="3">
    <source>
        <dbReference type="Proteomes" id="UP000092508"/>
    </source>
</evidence>
<accession>A0A1B8QC99</accession>
<gene>
    <name evidence="2" type="ORF">A9308_06410</name>
</gene>
<dbReference type="Proteomes" id="UP000092508">
    <property type="component" value="Unassembled WGS sequence"/>
</dbReference>
<sequence length="103" mass="11790">MSVMTTLLAILLFIAVLVWLWFFIKTLVIIFRHSVLMGILAVLFSPLVHIIWYLSNKDRLSANERQVFGRFFIVYAITFVLGFALGYSYTPDVVTTTVPSTQL</sequence>
<feature type="transmembrane region" description="Helical" evidence="1">
    <location>
        <begin position="67"/>
        <end position="89"/>
    </location>
</feature>
<keyword evidence="1" id="KW-0472">Membrane</keyword>
<feature type="transmembrane region" description="Helical" evidence="1">
    <location>
        <begin position="30"/>
        <end position="55"/>
    </location>
</feature>
<protein>
    <submittedName>
        <fullName evidence="2">Uncharacterized protein</fullName>
    </submittedName>
</protein>
<keyword evidence="1" id="KW-0812">Transmembrane</keyword>
<dbReference type="AlphaFoldDB" id="A0A1B8QC99"/>
<proteinExistence type="predicted"/>
<dbReference type="EMBL" id="LZMZ01000017">
    <property type="protein sequence ID" value="OBX78406.1"/>
    <property type="molecule type" value="Genomic_DNA"/>
</dbReference>
<reference evidence="2 3" key="1">
    <citation type="submission" date="2016-06" db="EMBL/GenBank/DDBJ databases">
        <title>Draft genome of Moraxella atlantae CCUG 66109.</title>
        <authorList>
            <person name="Salva-Serra F."/>
            <person name="Engstrom-Jakobsson H."/>
            <person name="Thorell K."/>
            <person name="Gonzales-Siles L."/>
            <person name="Karlsson R."/>
            <person name="Boulund F."/>
            <person name="Engstrand L."/>
            <person name="Kristiansson E."/>
            <person name="Moore E."/>
        </authorList>
    </citation>
    <scope>NUCLEOTIDE SEQUENCE [LARGE SCALE GENOMIC DNA]</scope>
    <source>
        <strain evidence="2 3">CCUG 66109</strain>
    </source>
</reference>
<evidence type="ECO:0000313" key="2">
    <source>
        <dbReference type="EMBL" id="OBX78406.1"/>
    </source>
</evidence>